<evidence type="ECO:0000256" key="1">
    <source>
        <dbReference type="SAM" id="SignalP"/>
    </source>
</evidence>
<feature type="signal peptide" evidence="1">
    <location>
        <begin position="1"/>
        <end position="28"/>
    </location>
</feature>
<dbReference type="Proteomes" id="UP000765802">
    <property type="component" value="Unassembled WGS sequence"/>
</dbReference>
<comment type="caution">
    <text evidence="2">The sequence shown here is derived from an EMBL/GenBank/DDBJ whole genome shotgun (WGS) entry which is preliminary data.</text>
</comment>
<name>A0ABR7M4S9_9BACT</name>
<sequence>MKQVIFKHFSLAVVLILLSASSLCPVRAEKCFIIKSCSSTVEIRNLQMNASQEQEDDSEDNLPIIGGVTGMSMIFL</sequence>
<feature type="chain" id="PRO_5045754005" evidence="1">
    <location>
        <begin position="29"/>
        <end position="76"/>
    </location>
</feature>
<evidence type="ECO:0000313" key="3">
    <source>
        <dbReference type="Proteomes" id="UP000765802"/>
    </source>
</evidence>
<evidence type="ECO:0000313" key="2">
    <source>
        <dbReference type="EMBL" id="MBC6490008.1"/>
    </source>
</evidence>
<reference evidence="2 3" key="1">
    <citation type="submission" date="2016-07" db="EMBL/GenBank/DDBJ databases">
        <title>Genome analysis of Flavihumibacter stibioxidans YS-17.</title>
        <authorList>
            <person name="Shi K."/>
            <person name="Han Y."/>
            <person name="Wang G."/>
        </authorList>
    </citation>
    <scope>NUCLEOTIDE SEQUENCE [LARGE SCALE GENOMIC DNA]</scope>
    <source>
        <strain evidence="2 3">YS-17</strain>
    </source>
</reference>
<organism evidence="2 3">
    <name type="scientific">Flavihumibacter stibioxidans</name>
    <dbReference type="NCBI Taxonomy" id="1834163"/>
    <lineage>
        <taxon>Bacteria</taxon>
        <taxon>Pseudomonadati</taxon>
        <taxon>Bacteroidota</taxon>
        <taxon>Chitinophagia</taxon>
        <taxon>Chitinophagales</taxon>
        <taxon>Chitinophagaceae</taxon>
        <taxon>Flavihumibacter</taxon>
    </lineage>
</organism>
<keyword evidence="3" id="KW-1185">Reference proteome</keyword>
<keyword evidence="1" id="KW-0732">Signal</keyword>
<dbReference type="RefSeq" id="WP_187255337.1">
    <property type="nucleotide sequence ID" value="NZ_JBHULF010000006.1"/>
</dbReference>
<dbReference type="EMBL" id="MBUA01000001">
    <property type="protein sequence ID" value="MBC6490008.1"/>
    <property type="molecule type" value="Genomic_DNA"/>
</dbReference>
<protein>
    <submittedName>
        <fullName evidence="2">Uncharacterized protein</fullName>
    </submittedName>
</protein>
<accession>A0ABR7M4S9</accession>
<proteinExistence type="predicted"/>
<gene>
    <name evidence="2" type="ORF">BC349_03440</name>
</gene>